<proteinExistence type="predicted"/>
<keyword evidence="3" id="KW-1185">Reference proteome</keyword>
<organism evidence="2 3">
    <name type="scientific">Trichonephila clavata</name>
    <name type="common">Joro spider</name>
    <name type="synonym">Nephila clavata</name>
    <dbReference type="NCBI Taxonomy" id="2740835"/>
    <lineage>
        <taxon>Eukaryota</taxon>
        <taxon>Metazoa</taxon>
        <taxon>Ecdysozoa</taxon>
        <taxon>Arthropoda</taxon>
        <taxon>Chelicerata</taxon>
        <taxon>Arachnida</taxon>
        <taxon>Araneae</taxon>
        <taxon>Araneomorphae</taxon>
        <taxon>Entelegynae</taxon>
        <taxon>Araneoidea</taxon>
        <taxon>Nephilidae</taxon>
        <taxon>Trichonephila</taxon>
    </lineage>
</organism>
<reference evidence="2" key="1">
    <citation type="submission" date="2020-07" db="EMBL/GenBank/DDBJ databases">
        <title>Multicomponent nature underlies the extraordinary mechanical properties of spider dragline silk.</title>
        <authorList>
            <person name="Kono N."/>
            <person name="Nakamura H."/>
            <person name="Mori M."/>
            <person name="Yoshida Y."/>
            <person name="Ohtoshi R."/>
            <person name="Malay A.D."/>
            <person name="Moran D.A.P."/>
            <person name="Tomita M."/>
            <person name="Numata K."/>
            <person name="Arakawa K."/>
        </authorList>
    </citation>
    <scope>NUCLEOTIDE SEQUENCE</scope>
</reference>
<protein>
    <submittedName>
        <fullName evidence="2">Uncharacterized protein</fullName>
    </submittedName>
</protein>
<comment type="caution">
    <text evidence="2">The sequence shown here is derived from an EMBL/GenBank/DDBJ whole genome shotgun (WGS) entry which is preliminary data.</text>
</comment>
<evidence type="ECO:0000256" key="1">
    <source>
        <dbReference type="SAM" id="MobiDB-lite"/>
    </source>
</evidence>
<feature type="non-terminal residue" evidence="2">
    <location>
        <position position="1"/>
    </location>
</feature>
<name>A0A8X6LJB2_TRICU</name>
<feature type="region of interest" description="Disordered" evidence="1">
    <location>
        <begin position="100"/>
        <end position="128"/>
    </location>
</feature>
<feature type="region of interest" description="Disordered" evidence="1">
    <location>
        <begin position="135"/>
        <end position="154"/>
    </location>
</feature>
<feature type="region of interest" description="Disordered" evidence="1">
    <location>
        <begin position="1"/>
        <end position="42"/>
    </location>
</feature>
<feature type="region of interest" description="Disordered" evidence="1">
    <location>
        <begin position="67"/>
        <end position="87"/>
    </location>
</feature>
<dbReference type="Proteomes" id="UP000887116">
    <property type="component" value="Unassembled WGS sequence"/>
</dbReference>
<feature type="compositionally biased region" description="Polar residues" evidence="1">
    <location>
        <begin position="1"/>
        <end position="14"/>
    </location>
</feature>
<sequence length="154" mass="16895">SSANPSERNCSRSLSPAAAQNRSRNRSAGRSAVQNRSRSSSAGRICHKIVPEVAFCIDLLPKSFQSRSAMGLRPKSFRRSPSKLPDVQQGFHAVRRLSPVHKARRGKVQQGVLEEGKVQQGAGREEEGLLAVRGRPMAVERKTHMATGEEEGPW</sequence>
<feature type="compositionally biased region" description="Polar residues" evidence="1">
    <location>
        <begin position="33"/>
        <end position="42"/>
    </location>
</feature>
<dbReference type="EMBL" id="BMAO01026852">
    <property type="protein sequence ID" value="GFR12896.1"/>
    <property type="molecule type" value="Genomic_DNA"/>
</dbReference>
<evidence type="ECO:0000313" key="3">
    <source>
        <dbReference type="Proteomes" id="UP000887116"/>
    </source>
</evidence>
<evidence type="ECO:0000313" key="2">
    <source>
        <dbReference type="EMBL" id="GFR12896.1"/>
    </source>
</evidence>
<accession>A0A8X6LJB2</accession>
<gene>
    <name evidence="2" type="ORF">TNCT_327971</name>
</gene>
<feature type="compositionally biased region" description="Low complexity" evidence="1">
    <location>
        <begin position="15"/>
        <end position="32"/>
    </location>
</feature>
<dbReference type="AlphaFoldDB" id="A0A8X6LJB2"/>